<reference evidence="4" key="1">
    <citation type="submission" date="2021-03" db="EMBL/GenBank/DDBJ databases">
        <title>Draft genome sequence of rust myrtle Austropuccinia psidii MF-1, a brazilian biotype.</title>
        <authorList>
            <person name="Quecine M.C."/>
            <person name="Pachon D.M.R."/>
            <person name="Bonatelli M.L."/>
            <person name="Correr F.H."/>
            <person name="Franceschini L.M."/>
            <person name="Leite T.F."/>
            <person name="Margarido G.R.A."/>
            <person name="Almeida C.A."/>
            <person name="Ferrarezi J.A."/>
            <person name="Labate C.A."/>
        </authorList>
    </citation>
    <scope>NUCLEOTIDE SEQUENCE</scope>
    <source>
        <strain evidence="4">MF-1</strain>
    </source>
</reference>
<comment type="caution">
    <text evidence="4">The sequence shown here is derived from an EMBL/GenBank/DDBJ whole genome shotgun (WGS) entry which is preliminary data.</text>
</comment>
<evidence type="ECO:0000313" key="4">
    <source>
        <dbReference type="EMBL" id="MBW0503682.1"/>
    </source>
</evidence>
<evidence type="ECO:0000256" key="2">
    <source>
        <dbReference type="ARBA" id="ARBA00022723"/>
    </source>
</evidence>
<dbReference type="AlphaFoldDB" id="A0A9Q3HGS8"/>
<dbReference type="Proteomes" id="UP000765509">
    <property type="component" value="Unassembled WGS sequence"/>
</dbReference>
<accession>A0A9Q3HGS8</accession>
<keyword evidence="2" id="KW-0479">Metal-binding</keyword>
<feature type="domain" description="DDE Tnp4" evidence="3">
    <location>
        <begin position="7"/>
        <end position="142"/>
    </location>
</feature>
<keyword evidence="5" id="KW-1185">Reference proteome</keyword>
<dbReference type="Pfam" id="PF13359">
    <property type="entry name" value="DDE_Tnp_4"/>
    <property type="match status" value="1"/>
</dbReference>
<evidence type="ECO:0000256" key="1">
    <source>
        <dbReference type="ARBA" id="ARBA00001968"/>
    </source>
</evidence>
<dbReference type="EMBL" id="AVOT02017519">
    <property type="protein sequence ID" value="MBW0503682.1"/>
    <property type="molecule type" value="Genomic_DNA"/>
</dbReference>
<proteinExistence type="predicted"/>
<name>A0A9Q3HGS8_9BASI</name>
<evidence type="ECO:0000313" key="5">
    <source>
        <dbReference type="Proteomes" id="UP000765509"/>
    </source>
</evidence>
<evidence type="ECO:0000259" key="3">
    <source>
        <dbReference type="Pfam" id="PF13359"/>
    </source>
</evidence>
<dbReference type="InterPro" id="IPR027806">
    <property type="entry name" value="HARBI1_dom"/>
</dbReference>
<gene>
    <name evidence="4" type="ORF">O181_043397</name>
</gene>
<sequence>MGQPAWQGEVFFDRKKNYSLNAQILCDCDKKITAITTGGAGSCADSMVYRNMGLFINPDRFFDKAYPLNDHLFRAIRAPAANSLTNTEFNFCLAKSRVRNEHAIGILHGKWASLREMQLQLHGKHDIVQYVNWIKACCNLHNMLSQLKDSWAELSEEVRTDSLGRFTNEVPSPTAAELQRVVIDRCVIHSYELGVLPIT</sequence>
<comment type="cofactor">
    <cofactor evidence="1">
        <name>a divalent metal cation</name>
        <dbReference type="ChEBI" id="CHEBI:60240"/>
    </cofactor>
</comment>
<dbReference type="OrthoDB" id="2276543at2759"/>
<dbReference type="GO" id="GO:0046872">
    <property type="term" value="F:metal ion binding"/>
    <property type="evidence" value="ECO:0007669"/>
    <property type="project" value="UniProtKB-KW"/>
</dbReference>
<organism evidence="4 5">
    <name type="scientific">Austropuccinia psidii MF-1</name>
    <dbReference type="NCBI Taxonomy" id="1389203"/>
    <lineage>
        <taxon>Eukaryota</taxon>
        <taxon>Fungi</taxon>
        <taxon>Dikarya</taxon>
        <taxon>Basidiomycota</taxon>
        <taxon>Pucciniomycotina</taxon>
        <taxon>Pucciniomycetes</taxon>
        <taxon>Pucciniales</taxon>
        <taxon>Sphaerophragmiaceae</taxon>
        <taxon>Austropuccinia</taxon>
    </lineage>
</organism>
<protein>
    <recommendedName>
        <fullName evidence="3">DDE Tnp4 domain-containing protein</fullName>
    </recommendedName>
</protein>